<dbReference type="InterPro" id="IPR011990">
    <property type="entry name" value="TPR-like_helical_dom_sf"/>
</dbReference>
<dbReference type="EMBL" id="JAUIZM010000011">
    <property type="protein sequence ID" value="KAK1357900.1"/>
    <property type="molecule type" value="Genomic_DNA"/>
</dbReference>
<accession>A0AAD8M109</accession>
<dbReference type="Pfam" id="PF01535">
    <property type="entry name" value="PPR"/>
    <property type="match status" value="2"/>
</dbReference>
<dbReference type="PANTHER" id="PTHR47874">
    <property type="entry name" value="EXPRESSED PROTEIN"/>
    <property type="match status" value="1"/>
</dbReference>
<feature type="repeat" description="PPR" evidence="3">
    <location>
        <begin position="126"/>
        <end position="160"/>
    </location>
</feature>
<protein>
    <submittedName>
        <fullName evidence="4">Pentatricopeptide repeat-containing protein</fullName>
    </submittedName>
</protein>
<evidence type="ECO:0000256" key="3">
    <source>
        <dbReference type="PROSITE-ProRule" id="PRU00708"/>
    </source>
</evidence>
<keyword evidence="5" id="KW-1185">Reference proteome</keyword>
<comment type="similarity">
    <text evidence="1">Belongs to the PPR family. P subfamily.</text>
</comment>
<feature type="repeat" description="PPR" evidence="3">
    <location>
        <begin position="373"/>
        <end position="407"/>
    </location>
</feature>
<dbReference type="Pfam" id="PF13041">
    <property type="entry name" value="PPR_2"/>
    <property type="match status" value="3"/>
</dbReference>
<sequence>MELKLTDPINLCWSSSFITPTTCSMKCPREHKKQPHPQIIVPKAAKKRVENSSHGLQKSSKKNLAHILRTEAAIIGVEKKADSRKYTRLWPKAVLEALDNAIRQKRWQSALKIFDLLRKQHWYEPKGQTYTKLLVMLGKCRQPNQASLLFEIMLSEGLQPTIDVYTALLSAYGFSGLIDKAFQIIDDIKSCSGCKLDVHTYSILINCCFKYRRFDRIEHILQEMSYLGIQCSTVTYNTIIDGYGKSRMFEQMESSLTNMIESCTCLPDIFTFNSVVGTYGNCGQIEKMEKWFDEFQHMGVSPDIVTFNILIQSYGKAGMYDKMSSVMDFMEKRFISPTVVTFNIVINVFRTVRNIDRMEDFFLKMKHQGLRPNSITYCTLISAYSEAGLVHKVDSIMRQVENTDVVLDTPFFNSAITAYGRAGNVDKMRELFSEMKETKCLPDYITFSTMIEVYNAQGMAEAAQELERKMITAAPNSAKKRRKCLGHTSKPWGWLEKMGRILILIRILYKLLQLATLRFHLLYIIYKILQHKYTALCINPAQPHVLPQLLFAVEESLPGICHMYPNNHSCMTCEENYLKWYLNSNWNRIKASCPLSYNHSEVWLHVYGEVHVVLSFLCGGTGWALEDAKDKIVELLEEYERLKVVVLWMKPASAYVILICPFSFTRISDRLDVPPLDIPDAKDKLKFYVKYAQEKGSIIVPSVQIGPFIPDATF</sequence>
<evidence type="ECO:0000256" key="1">
    <source>
        <dbReference type="ARBA" id="ARBA00007626"/>
    </source>
</evidence>
<dbReference type="AlphaFoldDB" id="A0AAD8M109"/>
<dbReference type="InterPro" id="IPR044179">
    <property type="entry name" value="PPR5-like"/>
</dbReference>
<name>A0AAD8M109_9APIA</name>
<evidence type="ECO:0000256" key="2">
    <source>
        <dbReference type="ARBA" id="ARBA00022737"/>
    </source>
</evidence>
<dbReference type="Proteomes" id="UP001237642">
    <property type="component" value="Unassembled WGS sequence"/>
</dbReference>
<feature type="repeat" description="PPR" evidence="3">
    <location>
        <begin position="232"/>
        <end position="262"/>
    </location>
</feature>
<evidence type="ECO:0000313" key="5">
    <source>
        <dbReference type="Proteomes" id="UP001237642"/>
    </source>
</evidence>
<feature type="repeat" description="PPR" evidence="3">
    <location>
        <begin position="268"/>
        <end position="302"/>
    </location>
</feature>
<dbReference type="InterPro" id="IPR002885">
    <property type="entry name" value="PPR_rpt"/>
</dbReference>
<evidence type="ECO:0000313" key="4">
    <source>
        <dbReference type="EMBL" id="KAK1357900.1"/>
    </source>
</evidence>
<dbReference type="PROSITE" id="PS51375">
    <property type="entry name" value="PPR"/>
    <property type="match status" value="8"/>
</dbReference>
<gene>
    <name evidence="4" type="ORF">POM88_051156</name>
</gene>
<organism evidence="4 5">
    <name type="scientific">Heracleum sosnowskyi</name>
    <dbReference type="NCBI Taxonomy" id="360622"/>
    <lineage>
        <taxon>Eukaryota</taxon>
        <taxon>Viridiplantae</taxon>
        <taxon>Streptophyta</taxon>
        <taxon>Embryophyta</taxon>
        <taxon>Tracheophyta</taxon>
        <taxon>Spermatophyta</taxon>
        <taxon>Magnoliopsida</taxon>
        <taxon>eudicotyledons</taxon>
        <taxon>Gunneridae</taxon>
        <taxon>Pentapetalae</taxon>
        <taxon>asterids</taxon>
        <taxon>campanulids</taxon>
        <taxon>Apiales</taxon>
        <taxon>Apiaceae</taxon>
        <taxon>Apioideae</taxon>
        <taxon>apioid superclade</taxon>
        <taxon>Tordylieae</taxon>
        <taxon>Tordyliinae</taxon>
        <taxon>Heracleum</taxon>
    </lineage>
</organism>
<dbReference type="PANTHER" id="PTHR47874:SF6">
    <property type="entry name" value="PENTATRICOPEPTIDE REPEAT-CONTAINING PROTEIN"/>
    <property type="match status" value="1"/>
</dbReference>
<feature type="repeat" description="PPR" evidence="3">
    <location>
        <begin position="303"/>
        <end position="337"/>
    </location>
</feature>
<dbReference type="Gene3D" id="1.25.40.10">
    <property type="entry name" value="Tetratricopeptide repeat domain"/>
    <property type="match status" value="4"/>
</dbReference>
<reference evidence="4" key="1">
    <citation type="submission" date="2023-02" db="EMBL/GenBank/DDBJ databases">
        <title>Genome of toxic invasive species Heracleum sosnowskyi carries increased number of genes despite the absence of recent whole-genome duplications.</title>
        <authorList>
            <person name="Schelkunov M."/>
            <person name="Shtratnikova V."/>
            <person name="Makarenko M."/>
            <person name="Klepikova A."/>
            <person name="Omelchenko D."/>
            <person name="Novikova G."/>
            <person name="Obukhova E."/>
            <person name="Bogdanov V."/>
            <person name="Penin A."/>
            <person name="Logacheva M."/>
        </authorList>
    </citation>
    <scope>NUCLEOTIDE SEQUENCE</scope>
    <source>
        <strain evidence="4">Hsosn_3</strain>
        <tissue evidence="4">Leaf</tissue>
    </source>
</reference>
<feature type="repeat" description="PPR" evidence="3">
    <location>
        <begin position="408"/>
        <end position="442"/>
    </location>
</feature>
<comment type="caution">
    <text evidence="4">The sequence shown here is derived from an EMBL/GenBank/DDBJ whole genome shotgun (WGS) entry which is preliminary data.</text>
</comment>
<dbReference type="GO" id="GO:0003729">
    <property type="term" value="F:mRNA binding"/>
    <property type="evidence" value="ECO:0007669"/>
    <property type="project" value="InterPro"/>
</dbReference>
<reference evidence="4" key="2">
    <citation type="submission" date="2023-05" db="EMBL/GenBank/DDBJ databases">
        <authorList>
            <person name="Schelkunov M.I."/>
        </authorList>
    </citation>
    <scope>NUCLEOTIDE SEQUENCE</scope>
    <source>
        <strain evidence="4">Hsosn_3</strain>
        <tissue evidence="4">Leaf</tissue>
    </source>
</reference>
<dbReference type="NCBIfam" id="TIGR00756">
    <property type="entry name" value="PPR"/>
    <property type="match status" value="7"/>
</dbReference>
<dbReference type="Pfam" id="PF13812">
    <property type="entry name" value="PPR_3"/>
    <property type="match status" value="1"/>
</dbReference>
<feature type="repeat" description="PPR" evidence="3">
    <location>
        <begin position="197"/>
        <end position="231"/>
    </location>
</feature>
<proteinExistence type="inferred from homology"/>
<feature type="repeat" description="PPR" evidence="3">
    <location>
        <begin position="338"/>
        <end position="372"/>
    </location>
</feature>
<keyword evidence="2" id="KW-0677">Repeat</keyword>